<dbReference type="NCBIfam" id="TIGR00229">
    <property type="entry name" value="sensory_box"/>
    <property type="match status" value="1"/>
</dbReference>
<accession>A0A448UCX5</accession>
<dbReference type="SMART" id="SM00388">
    <property type="entry name" value="HisKA"/>
    <property type="match status" value="1"/>
</dbReference>
<feature type="domain" description="PAC" evidence="12">
    <location>
        <begin position="342"/>
        <end position="395"/>
    </location>
</feature>
<dbReference type="SUPFAM" id="SSF55874">
    <property type="entry name" value="ATPase domain of HSP90 chaperone/DNA topoisomerase II/histidine kinase"/>
    <property type="match status" value="1"/>
</dbReference>
<dbReference type="Gene3D" id="1.10.287.130">
    <property type="match status" value="1"/>
</dbReference>
<keyword evidence="8" id="KW-0902">Two-component regulatory system</keyword>
<dbReference type="GO" id="GO:0006355">
    <property type="term" value="P:regulation of DNA-templated transcription"/>
    <property type="evidence" value="ECO:0007669"/>
    <property type="project" value="InterPro"/>
</dbReference>
<dbReference type="Pfam" id="PF00989">
    <property type="entry name" value="PAS"/>
    <property type="match status" value="1"/>
</dbReference>
<evidence type="ECO:0000313" key="14">
    <source>
        <dbReference type="Proteomes" id="UP000268229"/>
    </source>
</evidence>
<dbReference type="SUPFAM" id="SSF47384">
    <property type="entry name" value="Homodimeric domain of signal transducing histidine kinase"/>
    <property type="match status" value="1"/>
</dbReference>
<evidence type="ECO:0000256" key="2">
    <source>
        <dbReference type="ARBA" id="ARBA00012438"/>
    </source>
</evidence>
<dbReference type="PROSITE" id="PS50112">
    <property type="entry name" value="PAS"/>
    <property type="match status" value="1"/>
</dbReference>
<dbReference type="OrthoDB" id="224978at2"/>
<organism evidence="13 14">
    <name type="scientific">Neisseria animaloris</name>
    <dbReference type="NCBI Taxonomy" id="326522"/>
    <lineage>
        <taxon>Bacteria</taxon>
        <taxon>Pseudomonadati</taxon>
        <taxon>Pseudomonadota</taxon>
        <taxon>Betaproteobacteria</taxon>
        <taxon>Neisseriales</taxon>
        <taxon>Neisseriaceae</taxon>
        <taxon>Neisseria</taxon>
    </lineage>
</organism>
<dbReference type="InterPro" id="IPR003661">
    <property type="entry name" value="HisK_dim/P_dom"/>
</dbReference>
<dbReference type="InterPro" id="IPR036097">
    <property type="entry name" value="HisK_dim/P_sf"/>
</dbReference>
<gene>
    <name evidence="13" type="primary">zraS</name>
    <name evidence="13" type="ORF">NCTC12227_01489</name>
</gene>
<dbReference type="Pfam" id="PF00512">
    <property type="entry name" value="HisKA"/>
    <property type="match status" value="1"/>
</dbReference>
<evidence type="ECO:0000256" key="9">
    <source>
        <dbReference type="SAM" id="Phobius"/>
    </source>
</evidence>
<evidence type="ECO:0000313" key="13">
    <source>
        <dbReference type="EMBL" id="VEJ21734.1"/>
    </source>
</evidence>
<name>A0A448UCX5_9NEIS</name>
<dbReference type="EC" id="2.7.13.3" evidence="2"/>
<dbReference type="Pfam" id="PF02518">
    <property type="entry name" value="HATPase_c"/>
    <property type="match status" value="1"/>
</dbReference>
<dbReference type="GO" id="GO:0005524">
    <property type="term" value="F:ATP binding"/>
    <property type="evidence" value="ECO:0007669"/>
    <property type="project" value="UniProtKB-KW"/>
</dbReference>
<sequence length="616" mass="69106">MTFKKSYLKEVMLRFGEKLYPEKLRIRIMFLSIFLTCISIFSIAYLVEREGIALLLQEKEQKLFTIAHVLDLELGETFEQIDSKLPRDEQIKQLNNKLSPYLEKILQNNPKIAAGYYHRELDAVVVYGPHIKYGDKVGIKISNDHPGRMVMSSGKPLVWQGPQVRGNIMNAMVPIIRSEKIQGYIWTNELAEDISLQAMGLEKRIVLICSLGLISSIVLAWVLSHRMNTDIDIIRQGLKKLPLDLHIPLPNIKGEMNAIVEGINQLALALNESKSTNEMILDSIIDGVVTVDNNGLVTMLNPAAEKIFRYKRGDVIGKPYHSIIDDQNYQSPLLDTLHNGTNHLGIEMDFPVSGRVLHLSLSTSHLKNHNGKIIGAVLVFKDLSEQQEMQRIIQQTERLVAIGELMAGVAHEIRNPLTAIRGFVQYLQKNDISEKHRKEYIDIILKEVDSINEVIRQLLDLSKPHKNYFSPASLNQVIKDTLIVVNTSKYSPAIHFELILDDSLPPVYLDAAMIKQMLLNLIINAIQAISGEGTITIKTYLSEDSHCQYIEIIDTGCGINEDLKDHLFTPFFTTKPSGTGLGLAMVEKIVTSHQGTIQIKNNSNGGAVATVSLPSL</sequence>
<keyword evidence="7" id="KW-0067">ATP-binding</keyword>
<dbReference type="CDD" id="cd00082">
    <property type="entry name" value="HisKA"/>
    <property type="match status" value="1"/>
</dbReference>
<dbReference type="NCBIfam" id="NF008468">
    <property type="entry name" value="PRK11360.1"/>
    <property type="match status" value="1"/>
</dbReference>
<dbReference type="Gene3D" id="3.30.565.10">
    <property type="entry name" value="Histidine kinase-like ATPase, C-terminal domain"/>
    <property type="match status" value="1"/>
</dbReference>
<feature type="transmembrane region" description="Helical" evidence="9">
    <location>
        <begin position="28"/>
        <end position="47"/>
    </location>
</feature>
<evidence type="ECO:0000256" key="8">
    <source>
        <dbReference type="ARBA" id="ARBA00023012"/>
    </source>
</evidence>
<keyword evidence="3" id="KW-0597">Phosphoprotein</keyword>
<keyword evidence="9" id="KW-0812">Transmembrane</keyword>
<dbReference type="PANTHER" id="PTHR43065">
    <property type="entry name" value="SENSOR HISTIDINE KINASE"/>
    <property type="match status" value="1"/>
</dbReference>
<keyword evidence="9" id="KW-1133">Transmembrane helix</keyword>
<comment type="catalytic activity">
    <reaction evidence="1">
        <text>ATP + protein L-histidine = ADP + protein N-phospho-L-histidine.</text>
        <dbReference type="EC" id="2.7.13.3"/>
    </reaction>
</comment>
<evidence type="ECO:0000259" key="10">
    <source>
        <dbReference type="PROSITE" id="PS50109"/>
    </source>
</evidence>
<proteinExistence type="predicted"/>
<dbReference type="InterPro" id="IPR000014">
    <property type="entry name" value="PAS"/>
</dbReference>
<dbReference type="EMBL" id="LR134516">
    <property type="protein sequence ID" value="VEJ21734.1"/>
    <property type="molecule type" value="Genomic_DNA"/>
</dbReference>
<keyword evidence="14" id="KW-1185">Reference proteome</keyword>
<dbReference type="InterPro" id="IPR000700">
    <property type="entry name" value="PAS-assoc_C"/>
</dbReference>
<keyword evidence="6 13" id="KW-0418">Kinase</keyword>
<dbReference type="KEGG" id="nani:NCTC12227_01489"/>
<dbReference type="InterPro" id="IPR003594">
    <property type="entry name" value="HATPase_dom"/>
</dbReference>
<keyword evidence="5" id="KW-0547">Nucleotide-binding</keyword>
<keyword evidence="4 13" id="KW-0808">Transferase</keyword>
<dbReference type="Gene3D" id="3.30.450.20">
    <property type="entry name" value="PAS domain"/>
    <property type="match status" value="1"/>
</dbReference>
<dbReference type="PRINTS" id="PR00344">
    <property type="entry name" value="BCTRLSENSOR"/>
</dbReference>
<dbReference type="AlphaFoldDB" id="A0A448UCX5"/>
<dbReference type="SMART" id="SM00387">
    <property type="entry name" value="HATPase_c"/>
    <property type="match status" value="1"/>
</dbReference>
<dbReference type="STRING" id="326522.BWD08_09210"/>
<evidence type="ECO:0000256" key="1">
    <source>
        <dbReference type="ARBA" id="ARBA00000085"/>
    </source>
</evidence>
<evidence type="ECO:0000259" key="12">
    <source>
        <dbReference type="PROSITE" id="PS50113"/>
    </source>
</evidence>
<dbReference type="PROSITE" id="PS50113">
    <property type="entry name" value="PAC"/>
    <property type="match status" value="1"/>
</dbReference>
<evidence type="ECO:0000256" key="4">
    <source>
        <dbReference type="ARBA" id="ARBA00022679"/>
    </source>
</evidence>
<feature type="domain" description="Histidine kinase" evidence="10">
    <location>
        <begin position="408"/>
        <end position="616"/>
    </location>
</feature>
<dbReference type="PROSITE" id="PS50109">
    <property type="entry name" value="HIS_KIN"/>
    <property type="match status" value="1"/>
</dbReference>
<dbReference type="CDD" id="cd00130">
    <property type="entry name" value="PAS"/>
    <property type="match status" value="1"/>
</dbReference>
<dbReference type="InterPro" id="IPR035965">
    <property type="entry name" value="PAS-like_dom_sf"/>
</dbReference>
<dbReference type="InterPro" id="IPR004358">
    <property type="entry name" value="Sig_transdc_His_kin-like_C"/>
</dbReference>
<dbReference type="InterPro" id="IPR005467">
    <property type="entry name" value="His_kinase_dom"/>
</dbReference>
<dbReference type="Proteomes" id="UP000268229">
    <property type="component" value="Chromosome"/>
</dbReference>
<evidence type="ECO:0000256" key="3">
    <source>
        <dbReference type="ARBA" id="ARBA00022553"/>
    </source>
</evidence>
<protein>
    <recommendedName>
        <fullName evidence="2">histidine kinase</fullName>
        <ecNumber evidence="2">2.7.13.3</ecNumber>
    </recommendedName>
</protein>
<dbReference type="SUPFAM" id="SSF55785">
    <property type="entry name" value="PYP-like sensor domain (PAS domain)"/>
    <property type="match status" value="1"/>
</dbReference>
<dbReference type="InterPro" id="IPR036890">
    <property type="entry name" value="HATPase_C_sf"/>
</dbReference>
<reference evidence="13 14" key="1">
    <citation type="submission" date="2018-12" db="EMBL/GenBank/DDBJ databases">
        <authorList>
            <consortium name="Pathogen Informatics"/>
        </authorList>
    </citation>
    <scope>NUCLEOTIDE SEQUENCE [LARGE SCALE GENOMIC DNA]</scope>
    <source>
        <strain evidence="13 14">NCTC12227</strain>
    </source>
</reference>
<evidence type="ECO:0000256" key="5">
    <source>
        <dbReference type="ARBA" id="ARBA00022741"/>
    </source>
</evidence>
<feature type="domain" description="PAS" evidence="11">
    <location>
        <begin position="273"/>
        <end position="318"/>
    </location>
</feature>
<evidence type="ECO:0000259" key="11">
    <source>
        <dbReference type="PROSITE" id="PS50112"/>
    </source>
</evidence>
<dbReference type="InterPro" id="IPR013767">
    <property type="entry name" value="PAS_fold"/>
</dbReference>
<evidence type="ECO:0000256" key="6">
    <source>
        <dbReference type="ARBA" id="ARBA00022777"/>
    </source>
</evidence>
<dbReference type="PANTHER" id="PTHR43065:SF10">
    <property type="entry name" value="PEROXIDE STRESS-ACTIVATED HISTIDINE KINASE MAK3"/>
    <property type="match status" value="1"/>
</dbReference>
<keyword evidence="9" id="KW-0472">Membrane</keyword>
<dbReference type="SMART" id="SM00091">
    <property type="entry name" value="PAS"/>
    <property type="match status" value="1"/>
</dbReference>
<evidence type="ECO:0000256" key="7">
    <source>
        <dbReference type="ARBA" id="ARBA00022840"/>
    </source>
</evidence>
<dbReference type="GO" id="GO:0000155">
    <property type="term" value="F:phosphorelay sensor kinase activity"/>
    <property type="evidence" value="ECO:0007669"/>
    <property type="project" value="InterPro"/>
</dbReference>
<dbReference type="RefSeq" id="WP_107879519.1">
    <property type="nucleotide sequence ID" value="NZ_JBGNXI010000007.1"/>
</dbReference>